<dbReference type="PANTHER" id="PTHR21716">
    <property type="entry name" value="TRANSMEMBRANE PROTEIN"/>
    <property type="match status" value="1"/>
</dbReference>
<dbReference type="EMBL" id="BIMW01000075">
    <property type="protein sequence ID" value="GCE93616.1"/>
    <property type="molecule type" value="Genomic_DNA"/>
</dbReference>
<reference evidence="8 9" key="1">
    <citation type="journal article" date="2019" name="J Genomics">
        <title>The Draft Genome of a Hydrogen-producing Cyanobacterium, Arthrospira platensis NIES-46.</title>
        <authorList>
            <person name="Suzuki S."/>
            <person name="Yamaguchi H."/>
            <person name="Kawachi M."/>
        </authorList>
    </citation>
    <scope>NUCLEOTIDE SEQUENCE [LARGE SCALE GENOMIC DNA]</scope>
    <source>
        <strain evidence="8 9">NIES-46</strain>
    </source>
</reference>
<keyword evidence="3 7" id="KW-0812">Transmembrane</keyword>
<dbReference type="Pfam" id="PF01594">
    <property type="entry name" value="AI-2E_transport"/>
    <property type="match status" value="1"/>
</dbReference>
<organism evidence="8 9">
    <name type="scientific">Limnospira platensis NIES-46</name>
    <dbReference type="NCBI Taxonomy" id="1236695"/>
    <lineage>
        <taxon>Bacteria</taxon>
        <taxon>Bacillati</taxon>
        <taxon>Cyanobacteriota</taxon>
        <taxon>Cyanophyceae</taxon>
        <taxon>Oscillatoriophycideae</taxon>
        <taxon>Oscillatoriales</taxon>
        <taxon>Sirenicapillariaceae</taxon>
        <taxon>Limnospira</taxon>
    </lineage>
</organism>
<dbReference type="Proteomes" id="UP000326169">
    <property type="component" value="Unassembled WGS sequence"/>
</dbReference>
<evidence type="ECO:0000256" key="7">
    <source>
        <dbReference type="SAM" id="Phobius"/>
    </source>
</evidence>
<evidence type="ECO:0000256" key="2">
    <source>
        <dbReference type="ARBA" id="ARBA00009773"/>
    </source>
</evidence>
<dbReference type="PANTHER" id="PTHR21716:SF62">
    <property type="entry name" value="TRANSPORT PROTEIN YDBI-RELATED"/>
    <property type="match status" value="1"/>
</dbReference>
<feature type="compositionally biased region" description="Basic and acidic residues" evidence="6">
    <location>
        <begin position="372"/>
        <end position="382"/>
    </location>
</feature>
<dbReference type="GeneID" id="301682526"/>
<evidence type="ECO:0000256" key="5">
    <source>
        <dbReference type="ARBA" id="ARBA00023136"/>
    </source>
</evidence>
<feature type="compositionally biased region" description="Polar residues" evidence="6">
    <location>
        <begin position="362"/>
        <end position="371"/>
    </location>
</feature>
<keyword evidence="5 7" id="KW-0472">Membrane</keyword>
<evidence type="ECO:0000313" key="8">
    <source>
        <dbReference type="EMBL" id="GCE93616.1"/>
    </source>
</evidence>
<evidence type="ECO:0000256" key="3">
    <source>
        <dbReference type="ARBA" id="ARBA00022692"/>
    </source>
</evidence>
<accession>A0A5M3T739</accession>
<comment type="caution">
    <text evidence="8">The sequence shown here is derived from an EMBL/GenBank/DDBJ whole genome shotgun (WGS) entry which is preliminary data.</text>
</comment>
<dbReference type="RefSeq" id="WP_014274692.1">
    <property type="nucleotide sequence ID" value="NZ_BIMW01000075.1"/>
</dbReference>
<comment type="similarity">
    <text evidence="2">Belongs to the autoinducer-2 exporter (AI-2E) (TC 2.A.86) family.</text>
</comment>
<evidence type="ECO:0000256" key="1">
    <source>
        <dbReference type="ARBA" id="ARBA00004141"/>
    </source>
</evidence>
<feature type="transmembrane region" description="Helical" evidence="7">
    <location>
        <begin position="6"/>
        <end position="35"/>
    </location>
</feature>
<evidence type="ECO:0000313" key="9">
    <source>
        <dbReference type="Proteomes" id="UP000326169"/>
    </source>
</evidence>
<feature type="transmembrane region" description="Helical" evidence="7">
    <location>
        <begin position="211"/>
        <end position="232"/>
    </location>
</feature>
<evidence type="ECO:0000256" key="4">
    <source>
        <dbReference type="ARBA" id="ARBA00022989"/>
    </source>
</evidence>
<evidence type="ECO:0008006" key="10">
    <source>
        <dbReference type="Google" id="ProtNLM"/>
    </source>
</evidence>
<keyword evidence="4 7" id="KW-1133">Transmembrane helix</keyword>
<evidence type="ECO:0000256" key="6">
    <source>
        <dbReference type="SAM" id="MobiDB-lite"/>
    </source>
</evidence>
<protein>
    <recommendedName>
        <fullName evidence="10">Permease</fullName>
    </recommendedName>
</protein>
<feature type="transmembrane region" description="Helical" evidence="7">
    <location>
        <begin position="55"/>
        <end position="76"/>
    </location>
</feature>
<name>A0A5M3T739_LIMPL</name>
<dbReference type="InterPro" id="IPR002549">
    <property type="entry name" value="AI-2E-like"/>
</dbReference>
<feature type="region of interest" description="Disordered" evidence="6">
    <location>
        <begin position="361"/>
        <end position="382"/>
    </location>
</feature>
<sequence length="382" mass="42357">MTLGTWIGFTAFLIAIYILWRIKQALLMIFAAVVLATALNRLTRQFQRLKLPRSLAVFLSISLFFLGITIGFLLVVPPLINQLEQLAKQVPAGLEQGLKLLNLLIDYLRTDLNGPLREYLSEVSRDLRQIRIEQIIQQAQALSNQLIGGFGVVVGTTVEGLVSILLILVLTLMLLADPQAYRRSSLQLIPAFYRRRMNDILDTCEIALGRWLIGALLNMIGVTLLTVVGLWILRVPLIFANAILAGLLNLIPNIGPAVSVIPPMAIALLDSPWKATLVVMLYIIIQQIETAVIMPYLMAHQVSLLPAITLLAQGFFLTFFGFGGLILALPLAVVGQVLIKEILIRDILDIWDNPPPLKPVTDQPSLLTSETLPEHNPRNNHQ</sequence>
<feature type="transmembrane region" description="Helical" evidence="7">
    <location>
        <begin position="273"/>
        <end position="298"/>
    </location>
</feature>
<comment type="subcellular location">
    <subcellularLocation>
        <location evidence="1">Membrane</location>
        <topology evidence="1">Multi-pass membrane protein</topology>
    </subcellularLocation>
</comment>
<feature type="transmembrane region" description="Helical" evidence="7">
    <location>
        <begin position="238"/>
        <end position="261"/>
    </location>
</feature>
<proteinExistence type="inferred from homology"/>
<feature type="transmembrane region" description="Helical" evidence="7">
    <location>
        <begin position="150"/>
        <end position="176"/>
    </location>
</feature>
<gene>
    <name evidence="8" type="ORF">NIES46_16680</name>
</gene>
<feature type="transmembrane region" description="Helical" evidence="7">
    <location>
        <begin position="310"/>
        <end position="339"/>
    </location>
</feature>
<keyword evidence="9" id="KW-1185">Reference proteome</keyword>